<evidence type="ECO:0000313" key="4">
    <source>
        <dbReference type="Proteomes" id="UP000031443"/>
    </source>
</evidence>
<evidence type="ECO:0000259" key="2">
    <source>
        <dbReference type="Pfam" id="PF13837"/>
    </source>
</evidence>
<dbReference type="EMBL" id="KB600878">
    <property type="protein sequence ID" value="EMP24465.1"/>
    <property type="molecule type" value="Genomic_DNA"/>
</dbReference>
<feature type="compositionally biased region" description="Polar residues" evidence="1">
    <location>
        <begin position="146"/>
        <end position="158"/>
    </location>
</feature>
<sequence>MPSCARRSPVWSNGEVLDLISVWGEEAVQSQLRSSRRNYDTFGQISRAMLERGHERDTLQCRVQVKELRNAYHKAREANSCSGAAPATCRFYKELDAILGGDPTSMLDTSEASATRQEEEEEQQSGSEGALAEEDTPESLDACSQELFSSQEEGSQSRHLVLGERQTPEEVPGKRLLFWEGSHSVRVLGVRRVRAACMPRCGIGRFHALSHCGNRPQ</sequence>
<evidence type="ECO:0000313" key="3">
    <source>
        <dbReference type="EMBL" id="EMP24465.1"/>
    </source>
</evidence>
<dbReference type="PANTHER" id="PTHR47595:SF1">
    <property type="entry name" value="MYB_SANT-LIKE DNA-BINDING DOMAIN-CONTAINING PROTEIN"/>
    <property type="match status" value="1"/>
</dbReference>
<evidence type="ECO:0000256" key="1">
    <source>
        <dbReference type="SAM" id="MobiDB-lite"/>
    </source>
</evidence>
<proteinExistence type="predicted"/>
<gene>
    <name evidence="3" type="ORF">UY3_18390</name>
</gene>
<name>M7ANX9_CHEMY</name>
<accession>M7ANX9</accession>
<dbReference type="Gene3D" id="1.10.10.60">
    <property type="entry name" value="Homeodomain-like"/>
    <property type="match status" value="1"/>
</dbReference>
<protein>
    <submittedName>
        <fullName evidence="3">Zinc finger and SCAN domain-containing protein 29</fullName>
    </submittedName>
</protein>
<keyword evidence="4" id="KW-1185">Reference proteome</keyword>
<feature type="domain" description="Myb/SANT-like DNA-binding" evidence="2">
    <location>
        <begin position="10"/>
        <end position="98"/>
    </location>
</feature>
<organism evidence="3 4">
    <name type="scientific">Chelonia mydas</name>
    <name type="common">Green sea-turtle</name>
    <name type="synonym">Chelonia agassizi</name>
    <dbReference type="NCBI Taxonomy" id="8469"/>
    <lineage>
        <taxon>Eukaryota</taxon>
        <taxon>Metazoa</taxon>
        <taxon>Chordata</taxon>
        <taxon>Craniata</taxon>
        <taxon>Vertebrata</taxon>
        <taxon>Euteleostomi</taxon>
        <taxon>Archelosauria</taxon>
        <taxon>Testudinata</taxon>
        <taxon>Testudines</taxon>
        <taxon>Cryptodira</taxon>
        <taxon>Durocryptodira</taxon>
        <taxon>Americhelydia</taxon>
        <taxon>Chelonioidea</taxon>
        <taxon>Cheloniidae</taxon>
        <taxon>Chelonia</taxon>
    </lineage>
</organism>
<dbReference type="PANTHER" id="PTHR47595">
    <property type="entry name" value="HEAT SHOCK 70 KDA PROTEIN 14"/>
    <property type="match status" value="1"/>
</dbReference>
<feature type="region of interest" description="Disordered" evidence="1">
    <location>
        <begin position="102"/>
        <end position="158"/>
    </location>
</feature>
<dbReference type="InterPro" id="IPR044822">
    <property type="entry name" value="Myb_DNA-bind_4"/>
</dbReference>
<reference evidence="4" key="1">
    <citation type="journal article" date="2013" name="Nat. Genet.">
        <title>The draft genomes of soft-shell turtle and green sea turtle yield insights into the development and evolution of the turtle-specific body plan.</title>
        <authorList>
            <person name="Wang Z."/>
            <person name="Pascual-Anaya J."/>
            <person name="Zadissa A."/>
            <person name="Li W."/>
            <person name="Niimura Y."/>
            <person name="Huang Z."/>
            <person name="Li C."/>
            <person name="White S."/>
            <person name="Xiong Z."/>
            <person name="Fang D."/>
            <person name="Wang B."/>
            <person name="Ming Y."/>
            <person name="Chen Y."/>
            <person name="Zheng Y."/>
            <person name="Kuraku S."/>
            <person name="Pignatelli M."/>
            <person name="Herrero J."/>
            <person name="Beal K."/>
            <person name="Nozawa M."/>
            <person name="Li Q."/>
            <person name="Wang J."/>
            <person name="Zhang H."/>
            <person name="Yu L."/>
            <person name="Shigenobu S."/>
            <person name="Wang J."/>
            <person name="Liu J."/>
            <person name="Flicek P."/>
            <person name="Searle S."/>
            <person name="Wang J."/>
            <person name="Kuratani S."/>
            <person name="Yin Y."/>
            <person name="Aken B."/>
            <person name="Zhang G."/>
            <person name="Irie N."/>
        </authorList>
    </citation>
    <scope>NUCLEOTIDE SEQUENCE [LARGE SCALE GENOMIC DNA]</scope>
</reference>
<dbReference type="Proteomes" id="UP000031443">
    <property type="component" value="Unassembled WGS sequence"/>
</dbReference>
<dbReference type="Pfam" id="PF13837">
    <property type="entry name" value="Myb_DNA-bind_4"/>
    <property type="match status" value="1"/>
</dbReference>
<dbReference type="AlphaFoldDB" id="M7ANX9"/>